<comment type="caution">
    <text evidence="3">The sequence shown here is derived from an EMBL/GenBank/DDBJ whole genome shotgun (WGS) entry which is preliminary data.</text>
</comment>
<keyword evidence="2" id="KW-0732">Signal</keyword>
<dbReference type="CDD" id="cd07012">
    <property type="entry name" value="PBP2_Bug_TTT"/>
    <property type="match status" value="1"/>
</dbReference>
<evidence type="ECO:0008006" key="5">
    <source>
        <dbReference type="Google" id="ProtNLM"/>
    </source>
</evidence>
<dbReference type="PANTHER" id="PTHR42928:SF5">
    <property type="entry name" value="BLR1237 PROTEIN"/>
    <property type="match status" value="1"/>
</dbReference>
<keyword evidence="4" id="KW-1185">Reference proteome</keyword>
<dbReference type="Gene3D" id="3.40.190.10">
    <property type="entry name" value="Periplasmic binding protein-like II"/>
    <property type="match status" value="1"/>
</dbReference>
<gene>
    <name evidence="3" type="ORF">CEY11_00305</name>
</gene>
<protein>
    <recommendedName>
        <fullName evidence="5">ABC transporter substrate-binding protein</fullName>
    </recommendedName>
</protein>
<evidence type="ECO:0000256" key="1">
    <source>
        <dbReference type="ARBA" id="ARBA00006987"/>
    </source>
</evidence>
<dbReference type="OrthoDB" id="8678477at2"/>
<dbReference type="Proteomes" id="UP000214603">
    <property type="component" value="Unassembled WGS sequence"/>
</dbReference>
<feature type="chain" id="PRO_5012556209" description="ABC transporter substrate-binding protein" evidence="2">
    <location>
        <begin position="25"/>
        <end position="321"/>
    </location>
</feature>
<evidence type="ECO:0000256" key="2">
    <source>
        <dbReference type="SAM" id="SignalP"/>
    </source>
</evidence>
<accession>A0A225MY79</accession>
<reference evidence="4" key="1">
    <citation type="submission" date="2017-06" db="EMBL/GenBank/DDBJ databases">
        <title>Herbaspirillum phytohormonus sp. nov., isolated from the root nodule of Robinia pseudoacacia in lead-zinc mine.</title>
        <authorList>
            <person name="Fan M."/>
            <person name="Lin Y."/>
        </authorList>
    </citation>
    <scope>NUCLEOTIDE SEQUENCE [LARGE SCALE GENOMIC DNA]</scope>
    <source>
        <strain evidence="4">SC-089</strain>
    </source>
</reference>
<dbReference type="PIRSF" id="PIRSF017082">
    <property type="entry name" value="YflP"/>
    <property type="match status" value="1"/>
</dbReference>
<evidence type="ECO:0000313" key="4">
    <source>
        <dbReference type="Proteomes" id="UP000214603"/>
    </source>
</evidence>
<dbReference type="InterPro" id="IPR005064">
    <property type="entry name" value="BUG"/>
</dbReference>
<sequence length="321" mass="33028">MSKKRLFKLSLLCAAVAASSTALAAYPDRAITMIVPFAPGGNLDITARAVAPALSKALGGQSVVVENKPGAGGSIGAGYVARGKADGYTLLVSTPNAIAVTPYMTKTPYTLKSFRAIGLVAHTPLLIDVNGKSKYKTIQELMKYACANPGKVTVGHSGIGTTNYLGLISMEEASHCKFSAVPYKGSGPALVDLLGNQIDMVVDQLSSSAAQIHSGNLKALAVMTAERVPSLPNVPTLQEAGVKGVDASTNTGLLVAAGTPDDIVDTLNKALQKVAQDPSVRNVLGKVGSTAMSSTPQKFMGMIEAESKVAAKLSAEGKLTK</sequence>
<feature type="signal peptide" evidence="2">
    <location>
        <begin position="1"/>
        <end position="24"/>
    </location>
</feature>
<dbReference type="Pfam" id="PF03401">
    <property type="entry name" value="TctC"/>
    <property type="match status" value="1"/>
</dbReference>
<dbReference type="Gene3D" id="3.40.190.150">
    <property type="entry name" value="Bordetella uptake gene, domain 1"/>
    <property type="match status" value="1"/>
</dbReference>
<dbReference type="AlphaFoldDB" id="A0A225MY79"/>
<dbReference type="EMBL" id="NJIH01000001">
    <property type="protein sequence ID" value="OWT66226.1"/>
    <property type="molecule type" value="Genomic_DNA"/>
</dbReference>
<organism evidence="3 4">
    <name type="scientific">Candidimonas nitroreducens</name>
    <dbReference type="NCBI Taxonomy" id="683354"/>
    <lineage>
        <taxon>Bacteria</taxon>
        <taxon>Pseudomonadati</taxon>
        <taxon>Pseudomonadota</taxon>
        <taxon>Betaproteobacteria</taxon>
        <taxon>Burkholderiales</taxon>
        <taxon>Alcaligenaceae</taxon>
        <taxon>Candidimonas</taxon>
    </lineage>
</organism>
<comment type="similarity">
    <text evidence="1">Belongs to the UPF0065 (bug) family.</text>
</comment>
<dbReference type="PANTHER" id="PTHR42928">
    <property type="entry name" value="TRICARBOXYLATE-BINDING PROTEIN"/>
    <property type="match status" value="1"/>
</dbReference>
<name>A0A225MY79_9BURK</name>
<evidence type="ECO:0000313" key="3">
    <source>
        <dbReference type="EMBL" id="OWT66226.1"/>
    </source>
</evidence>
<proteinExistence type="inferred from homology"/>
<dbReference type="RefSeq" id="WP_088601354.1">
    <property type="nucleotide sequence ID" value="NZ_NJIH01000001.1"/>
</dbReference>
<dbReference type="InterPro" id="IPR042100">
    <property type="entry name" value="Bug_dom1"/>
</dbReference>
<dbReference type="SUPFAM" id="SSF53850">
    <property type="entry name" value="Periplasmic binding protein-like II"/>
    <property type="match status" value="1"/>
</dbReference>